<comment type="caution">
    <text evidence="3">The sequence shown here is derived from an EMBL/GenBank/DDBJ whole genome shotgun (WGS) entry which is preliminary data.</text>
</comment>
<dbReference type="InterPro" id="IPR009936">
    <property type="entry name" value="DUF1468"/>
</dbReference>
<organism evidence="3 4">
    <name type="scientific">Tamaricihabitans halophyticus</name>
    <dbReference type="NCBI Taxonomy" id="1262583"/>
    <lineage>
        <taxon>Bacteria</taxon>
        <taxon>Bacillati</taxon>
        <taxon>Actinomycetota</taxon>
        <taxon>Actinomycetes</taxon>
        <taxon>Pseudonocardiales</taxon>
        <taxon>Pseudonocardiaceae</taxon>
        <taxon>Tamaricihabitans</taxon>
    </lineage>
</organism>
<gene>
    <name evidence="3" type="ORF">EV191_102459</name>
</gene>
<keyword evidence="1" id="KW-0812">Transmembrane</keyword>
<dbReference type="Proteomes" id="UP000294911">
    <property type="component" value="Unassembled WGS sequence"/>
</dbReference>
<protein>
    <submittedName>
        <fullName evidence="3">Tripartite tricarboxylate transporter TctB family protein</fullName>
    </submittedName>
</protein>
<feature type="transmembrane region" description="Helical" evidence="1">
    <location>
        <begin position="47"/>
        <end position="68"/>
    </location>
</feature>
<proteinExistence type="predicted"/>
<evidence type="ECO:0000259" key="2">
    <source>
        <dbReference type="Pfam" id="PF07331"/>
    </source>
</evidence>
<feature type="transmembrane region" description="Helical" evidence="1">
    <location>
        <begin position="127"/>
        <end position="151"/>
    </location>
</feature>
<evidence type="ECO:0000313" key="4">
    <source>
        <dbReference type="Proteomes" id="UP000294911"/>
    </source>
</evidence>
<dbReference type="AlphaFoldDB" id="A0A4R2QZW1"/>
<evidence type="ECO:0000313" key="3">
    <source>
        <dbReference type="EMBL" id="TCP55247.1"/>
    </source>
</evidence>
<keyword evidence="4" id="KW-1185">Reference proteome</keyword>
<feature type="transmembrane region" description="Helical" evidence="1">
    <location>
        <begin position="88"/>
        <end position="121"/>
    </location>
</feature>
<evidence type="ECO:0000256" key="1">
    <source>
        <dbReference type="SAM" id="Phobius"/>
    </source>
</evidence>
<name>A0A4R2QZW1_9PSEU</name>
<keyword evidence="1" id="KW-0472">Membrane</keyword>
<reference evidence="3 4" key="1">
    <citation type="submission" date="2019-03" db="EMBL/GenBank/DDBJ databases">
        <title>Genomic Encyclopedia of Type Strains, Phase IV (KMG-IV): sequencing the most valuable type-strain genomes for metagenomic binning, comparative biology and taxonomic classification.</title>
        <authorList>
            <person name="Goeker M."/>
        </authorList>
    </citation>
    <scope>NUCLEOTIDE SEQUENCE [LARGE SCALE GENOMIC DNA]</scope>
    <source>
        <strain evidence="3 4">DSM 45765</strain>
    </source>
</reference>
<accession>A0A4R2QZW1</accession>
<dbReference type="RefSeq" id="WP_165912894.1">
    <property type="nucleotide sequence ID" value="NZ_SLXQ01000002.1"/>
</dbReference>
<dbReference type="Pfam" id="PF07331">
    <property type="entry name" value="TctB"/>
    <property type="match status" value="1"/>
</dbReference>
<sequence length="160" mass="16548">MSEAESVGSQRKGRAAVGAAVLAFSLAYLHQASSLSIGTAEQPGPALFPLAVGGFLAFAALVTLVEAWRGISRDETVDLPHGTGLVRVIGLAVSIVAYVLLLPMLGHIVTTVLFCTVSLRLLGGKSWLWAVIGGLTIGIAMNLVFVNALGVPMPEGLLDI</sequence>
<dbReference type="EMBL" id="SLXQ01000002">
    <property type="protein sequence ID" value="TCP55247.1"/>
    <property type="molecule type" value="Genomic_DNA"/>
</dbReference>
<feature type="domain" description="DUF1468" evidence="2">
    <location>
        <begin position="16"/>
        <end position="154"/>
    </location>
</feature>
<keyword evidence="1" id="KW-1133">Transmembrane helix</keyword>